<accession>A0ABN1WD40</accession>
<feature type="domain" description="DUF1266" evidence="1">
    <location>
        <begin position="62"/>
        <end position="257"/>
    </location>
</feature>
<comment type="caution">
    <text evidence="2">The sequence shown here is derived from an EMBL/GenBank/DDBJ whole genome shotgun (WGS) entry which is preliminary data.</text>
</comment>
<dbReference type="Proteomes" id="UP001500037">
    <property type="component" value="Unassembled WGS sequence"/>
</dbReference>
<organism evidence="2 3">
    <name type="scientific">Kitasatospora nipponensis</name>
    <dbReference type="NCBI Taxonomy" id="258049"/>
    <lineage>
        <taxon>Bacteria</taxon>
        <taxon>Bacillati</taxon>
        <taxon>Actinomycetota</taxon>
        <taxon>Actinomycetes</taxon>
        <taxon>Kitasatosporales</taxon>
        <taxon>Streptomycetaceae</taxon>
        <taxon>Kitasatospora</taxon>
    </lineage>
</organism>
<evidence type="ECO:0000313" key="3">
    <source>
        <dbReference type="Proteomes" id="UP001500037"/>
    </source>
</evidence>
<dbReference type="RefSeq" id="WP_344443359.1">
    <property type="nucleotide sequence ID" value="NZ_BAAALF010000076.1"/>
</dbReference>
<evidence type="ECO:0000313" key="2">
    <source>
        <dbReference type="EMBL" id="GAA1246579.1"/>
    </source>
</evidence>
<evidence type="ECO:0000259" key="1">
    <source>
        <dbReference type="Pfam" id="PF06889"/>
    </source>
</evidence>
<dbReference type="EMBL" id="BAAALF010000076">
    <property type="protein sequence ID" value="GAA1246579.1"/>
    <property type="molecule type" value="Genomic_DNA"/>
</dbReference>
<name>A0ABN1WD40_9ACTN</name>
<dbReference type="InterPro" id="IPR009677">
    <property type="entry name" value="DUF1266"/>
</dbReference>
<sequence>MGILGSIKGLFTFSYNTLADAPALTTEQERGLALGAVYALEGDLPINALTMEADARTAAKVLKGPWGVVDTASARETYRYLLDSGHRGVYQAVRPYLQELGAAKKRSEYVAVQRRGVEELPAVAQRHGVTGEEAVRYFNGYANTIYEVERTLPEQYPASIAGWDAARVVHVSRLFLDAGFVEPVEAWAAIAQAVQLARAEHTSWADFNAGFIFGRALWQMGSGGPDAERIARDVSTFQLNSERLLTREDSPWARLTW</sequence>
<proteinExistence type="predicted"/>
<gene>
    <name evidence="2" type="ORF">GCM10009665_41890</name>
</gene>
<reference evidence="2 3" key="1">
    <citation type="journal article" date="2019" name="Int. J. Syst. Evol. Microbiol.">
        <title>The Global Catalogue of Microorganisms (GCM) 10K type strain sequencing project: providing services to taxonomists for standard genome sequencing and annotation.</title>
        <authorList>
            <consortium name="The Broad Institute Genomics Platform"/>
            <consortium name="The Broad Institute Genome Sequencing Center for Infectious Disease"/>
            <person name="Wu L."/>
            <person name="Ma J."/>
        </authorList>
    </citation>
    <scope>NUCLEOTIDE SEQUENCE [LARGE SCALE GENOMIC DNA]</scope>
    <source>
        <strain evidence="2 3">JCM 13004</strain>
    </source>
</reference>
<keyword evidence="3" id="KW-1185">Reference proteome</keyword>
<protein>
    <recommendedName>
        <fullName evidence="1">DUF1266 domain-containing protein</fullName>
    </recommendedName>
</protein>
<dbReference type="Pfam" id="PF06889">
    <property type="entry name" value="DUF1266"/>
    <property type="match status" value="1"/>
</dbReference>